<gene>
    <name evidence="2" type="ORF">EV420DRAFT_1759816</name>
</gene>
<sequence>MPGDSVSSLASTVPSHAITERSKNTRTSRQPPIQAYIHWLERSEGARISNCNSTAGSDCRVDDSIGRVKQSKRYYSFTHAEESSDDRQLDNDRLGEKGEILPRRRIFNVKRARKIVQFFGEHPPLELILRDDACPSSIQHLLSSNISTRHPSPENERMSPHSKDRSKNISPDPFDDDHVTFTSAFWVPKRRTAQSSSFFGVTCKDSPPFVPKTAPPMQEQSTRSAQVDVQSTRRRFWGFGKRYTTREVLDIADVIEKLHCLSSVN</sequence>
<dbReference type="AlphaFoldDB" id="A0AA39T4Z8"/>
<feature type="region of interest" description="Disordered" evidence="1">
    <location>
        <begin position="1"/>
        <end position="31"/>
    </location>
</feature>
<name>A0AA39T4Z8_ARMTA</name>
<dbReference type="Proteomes" id="UP001175211">
    <property type="component" value="Unassembled WGS sequence"/>
</dbReference>
<comment type="caution">
    <text evidence="2">The sequence shown here is derived from an EMBL/GenBank/DDBJ whole genome shotgun (WGS) entry which is preliminary data.</text>
</comment>
<evidence type="ECO:0000313" key="3">
    <source>
        <dbReference type="Proteomes" id="UP001175211"/>
    </source>
</evidence>
<keyword evidence="3" id="KW-1185">Reference proteome</keyword>
<feature type="compositionally biased region" description="Polar residues" evidence="1">
    <location>
        <begin position="1"/>
        <end position="14"/>
    </location>
</feature>
<organism evidence="2 3">
    <name type="scientific">Armillaria tabescens</name>
    <name type="common">Ringless honey mushroom</name>
    <name type="synonym">Agaricus tabescens</name>
    <dbReference type="NCBI Taxonomy" id="1929756"/>
    <lineage>
        <taxon>Eukaryota</taxon>
        <taxon>Fungi</taxon>
        <taxon>Dikarya</taxon>
        <taxon>Basidiomycota</taxon>
        <taxon>Agaricomycotina</taxon>
        <taxon>Agaricomycetes</taxon>
        <taxon>Agaricomycetidae</taxon>
        <taxon>Agaricales</taxon>
        <taxon>Marasmiineae</taxon>
        <taxon>Physalacriaceae</taxon>
        <taxon>Desarmillaria</taxon>
    </lineage>
</organism>
<proteinExistence type="predicted"/>
<reference evidence="2" key="1">
    <citation type="submission" date="2023-06" db="EMBL/GenBank/DDBJ databases">
        <authorList>
            <consortium name="Lawrence Berkeley National Laboratory"/>
            <person name="Ahrendt S."/>
            <person name="Sahu N."/>
            <person name="Indic B."/>
            <person name="Wong-Bajracharya J."/>
            <person name="Merenyi Z."/>
            <person name="Ke H.-M."/>
            <person name="Monk M."/>
            <person name="Kocsube S."/>
            <person name="Drula E."/>
            <person name="Lipzen A."/>
            <person name="Balint B."/>
            <person name="Henrissat B."/>
            <person name="Andreopoulos B."/>
            <person name="Martin F.M."/>
            <person name="Harder C.B."/>
            <person name="Rigling D."/>
            <person name="Ford K.L."/>
            <person name="Foster G.D."/>
            <person name="Pangilinan J."/>
            <person name="Papanicolaou A."/>
            <person name="Barry K."/>
            <person name="LaButti K."/>
            <person name="Viragh M."/>
            <person name="Koriabine M."/>
            <person name="Yan M."/>
            <person name="Riley R."/>
            <person name="Champramary S."/>
            <person name="Plett K.L."/>
            <person name="Tsai I.J."/>
            <person name="Slot J."/>
            <person name="Sipos G."/>
            <person name="Plett J."/>
            <person name="Nagy L.G."/>
            <person name="Grigoriev I.V."/>
        </authorList>
    </citation>
    <scope>NUCLEOTIDE SEQUENCE</scope>
    <source>
        <strain evidence="2">CCBAS 213</strain>
    </source>
</reference>
<feature type="compositionally biased region" description="Basic and acidic residues" evidence="1">
    <location>
        <begin position="151"/>
        <end position="167"/>
    </location>
</feature>
<dbReference type="RefSeq" id="XP_060336134.1">
    <property type="nucleotide sequence ID" value="XM_060480598.1"/>
</dbReference>
<dbReference type="GeneID" id="85364146"/>
<feature type="region of interest" description="Disordered" evidence="1">
    <location>
        <begin position="143"/>
        <end position="175"/>
    </location>
</feature>
<evidence type="ECO:0000313" key="2">
    <source>
        <dbReference type="EMBL" id="KAK0465086.1"/>
    </source>
</evidence>
<dbReference type="EMBL" id="JAUEPS010000005">
    <property type="protein sequence ID" value="KAK0465086.1"/>
    <property type="molecule type" value="Genomic_DNA"/>
</dbReference>
<protein>
    <submittedName>
        <fullName evidence="2">Uncharacterized protein</fullName>
    </submittedName>
</protein>
<evidence type="ECO:0000256" key="1">
    <source>
        <dbReference type="SAM" id="MobiDB-lite"/>
    </source>
</evidence>
<accession>A0AA39T4Z8</accession>